<protein>
    <submittedName>
        <fullName evidence="1">Uncharacterized protein</fullName>
    </submittedName>
</protein>
<dbReference type="Proteomes" id="UP000031532">
    <property type="component" value="Unassembled WGS sequence"/>
</dbReference>
<accession>A0A9X5E4D3</accession>
<name>A0A9X5E4D3_9CYAN</name>
<comment type="caution">
    <text evidence="1">The sequence shown here is derived from an EMBL/GenBank/DDBJ whole genome shotgun (WGS) entry which is preliminary data.</text>
</comment>
<keyword evidence="2" id="KW-1185">Reference proteome</keyword>
<dbReference type="AlphaFoldDB" id="A0A9X5E4D3"/>
<reference evidence="1 2" key="1">
    <citation type="journal article" date="2015" name="Genome Announc.">
        <title>Draft Genome Sequence of the Terrestrial Cyanobacterium Scytonema millei VB511283, Isolated from Eastern India.</title>
        <authorList>
            <person name="Sen D."/>
            <person name="Chandrababunaidu M.M."/>
            <person name="Singh D."/>
            <person name="Sanghi N."/>
            <person name="Ghorai A."/>
            <person name="Mishra G.P."/>
            <person name="Madduluri M."/>
            <person name="Adhikary S.P."/>
            <person name="Tripathy S."/>
        </authorList>
    </citation>
    <scope>NUCLEOTIDE SEQUENCE [LARGE SCALE GENOMIC DNA]</scope>
    <source>
        <strain evidence="1 2">VB511283</strain>
    </source>
</reference>
<dbReference type="RefSeq" id="WP_158266008.1">
    <property type="nucleotide sequence ID" value="NZ_JTJC03000002.1"/>
</dbReference>
<organism evidence="1 2">
    <name type="scientific">Scytonema millei VB511283</name>
    <dbReference type="NCBI Taxonomy" id="1245923"/>
    <lineage>
        <taxon>Bacteria</taxon>
        <taxon>Bacillati</taxon>
        <taxon>Cyanobacteriota</taxon>
        <taxon>Cyanophyceae</taxon>
        <taxon>Nostocales</taxon>
        <taxon>Scytonemataceae</taxon>
        <taxon>Scytonema</taxon>
    </lineage>
</organism>
<proteinExistence type="predicted"/>
<sequence>MPRSSCSLIQQTFSHLKIALIASASDWLQRDSLSGRFMGRSERYGGRILA</sequence>
<evidence type="ECO:0000313" key="1">
    <source>
        <dbReference type="EMBL" id="NHC35065.1"/>
    </source>
</evidence>
<gene>
    <name evidence="1" type="ORF">QH73_0010400</name>
</gene>
<evidence type="ECO:0000313" key="2">
    <source>
        <dbReference type="Proteomes" id="UP000031532"/>
    </source>
</evidence>
<dbReference type="EMBL" id="JTJC03000002">
    <property type="protein sequence ID" value="NHC35065.1"/>
    <property type="molecule type" value="Genomic_DNA"/>
</dbReference>